<evidence type="ECO:0000313" key="1">
    <source>
        <dbReference type="EMBL" id="MBK6266848.1"/>
    </source>
</evidence>
<proteinExistence type="predicted"/>
<comment type="caution">
    <text evidence="1">The sequence shown here is derived from an EMBL/GenBank/DDBJ whole genome shotgun (WGS) entry which is preliminary data.</text>
</comment>
<reference evidence="1" key="1">
    <citation type="submission" date="2021-01" db="EMBL/GenBank/DDBJ databases">
        <title>Marivirga aurantiaca sp. nov., isolated from intertidal surface sediments.</title>
        <authorList>
            <person name="Zhang M."/>
        </authorList>
    </citation>
    <scope>NUCLEOTIDE SEQUENCE</scope>
    <source>
        <strain evidence="1">S37H4</strain>
    </source>
</reference>
<organism evidence="1 2">
    <name type="scientific">Marivirga aurantiaca</name>
    <dbReference type="NCBI Taxonomy" id="2802615"/>
    <lineage>
        <taxon>Bacteria</taxon>
        <taxon>Pseudomonadati</taxon>
        <taxon>Bacteroidota</taxon>
        <taxon>Cytophagia</taxon>
        <taxon>Cytophagales</taxon>
        <taxon>Marivirgaceae</taxon>
        <taxon>Marivirga</taxon>
    </lineage>
</organism>
<keyword evidence="2" id="KW-1185">Reference proteome</keyword>
<dbReference type="AlphaFoldDB" id="A0A935CDF0"/>
<protein>
    <submittedName>
        <fullName evidence="1">Uncharacterized protein</fullName>
    </submittedName>
</protein>
<name>A0A935CDF0_9BACT</name>
<accession>A0A935CDF0</accession>
<evidence type="ECO:0000313" key="2">
    <source>
        <dbReference type="Proteomes" id="UP000611723"/>
    </source>
</evidence>
<dbReference type="EMBL" id="JAEQBW010000011">
    <property type="protein sequence ID" value="MBK6266848.1"/>
    <property type="molecule type" value="Genomic_DNA"/>
</dbReference>
<sequence>MSDEMIQKYIALFNAKQTKEILSSIELSKYVEFLHFTPDKIGRGNILNKYNKSYKMYFIRNQTGQCIGAVLDMCEDLHWYILSKYRKKGHLTRAMKEDILPHLFTKNRNNQSITISRGLGPKQYKASESVAVNLGFKIDKLEDCIIGNLSKDEFYKSIIKGELKNQYKTTECPKHQL</sequence>
<dbReference type="Proteomes" id="UP000611723">
    <property type="component" value="Unassembled WGS sequence"/>
</dbReference>
<gene>
    <name evidence="1" type="ORF">JKA74_17525</name>
</gene>